<comment type="cofactor">
    <cofactor evidence="7">
        <name>Zn(2+)</name>
        <dbReference type="ChEBI" id="CHEBI:29105"/>
    </cofactor>
    <text evidence="7">Binds 1 zinc ion per subunit.</text>
</comment>
<feature type="binding site" evidence="7">
    <location>
        <position position="96"/>
    </location>
    <ligand>
        <name>Mg(2+)</name>
        <dbReference type="ChEBI" id="CHEBI:18420"/>
    </ligand>
</feature>
<evidence type="ECO:0000259" key="9">
    <source>
        <dbReference type="Pfam" id="PF01502"/>
    </source>
</evidence>
<evidence type="ECO:0000256" key="5">
    <source>
        <dbReference type="ARBA" id="ARBA00022801"/>
    </source>
</evidence>
<dbReference type="RefSeq" id="WP_382166868.1">
    <property type="nucleotide sequence ID" value="NZ_JBHTBR010000004.1"/>
</dbReference>
<comment type="function">
    <text evidence="7">Catalyzes the hydrolysis of the adenine ring of phosphoribosyl-AMP.</text>
</comment>
<dbReference type="EMBL" id="JBHTBR010000004">
    <property type="protein sequence ID" value="MFC7291630.1"/>
    <property type="molecule type" value="Genomic_DNA"/>
</dbReference>
<feature type="binding site" evidence="7">
    <location>
        <position position="113"/>
    </location>
    <ligand>
        <name>Zn(2+)</name>
        <dbReference type="ChEBI" id="CHEBI:29105"/>
        <note>ligand shared between dimeric partners</note>
    </ligand>
</feature>
<comment type="pathway">
    <text evidence="2 7">Amino-acid biosynthesis; L-histidine biosynthesis; L-histidine from 5-phospho-alpha-D-ribose 1-diphosphate: step 3/9.</text>
</comment>
<protein>
    <recommendedName>
        <fullName evidence="7">Phosphoribosyl-AMP cyclohydrolase</fullName>
        <shortName evidence="7">PRA-CH</shortName>
        <ecNumber evidence="7">3.5.4.19</ecNumber>
    </recommendedName>
</protein>
<comment type="cofactor">
    <cofactor evidence="7">
        <name>Mg(2+)</name>
        <dbReference type="ChEBI" id="CHEBI:18420"/>
    </cofactor>
    <text evidence="7">Binds 1 Mg(2+) ion per subunit.</text>
</comment>
<keyword evidence="7" id="KW-0479">Metal-binding</keyword>
<keyword evidence="7" id="KW-0460">Magnesium</keyword>
<dbReference type="PANTHER" id="PTHR42945">
    <property type="entry name" value="HISTIDINE BIOSYNTHESIS BIFUNCTIONAL PROTEIN"/>
    <property type="match status" value="1"/>
</dbReference>
<dbReference type="Proteomes" id="UP001596492">
    <property type="component" value="Unassembled WGS sequence"/>
</dbReference>
<evidence type="ECO:0000256" key="3">
    <source>
        <dbReference type="ARBA" id="ARBA00022490"/>
    </source>
</evidence>
<dbReference type="SUPFAM" id="SSF141734">
    <property type="entry name" value="HisI-like"/>
    <property type="match status" value="1"/>
</dbReference>
<feature type="binding site" evidence="7">
    <location>
        <position position="100"/>
    </location>
    <ligand>
        <name>Mg(2+)</name>
        <dbReference type="ChEBI" id="CHEBI:18420"/>
    </ligand>
</feature>
<keyword evidence="4 7" id="KW-0028">Amino-acid biosynthesis</keyword>
<evidence type="ECO:0000313" key="10">
    <source>
        <dbReference type="EMBL" id="MFC7291630.1"/>
    </source>
</evidence>
<proteinExistence type="inferred from homology"/>
<feature type="region of interest" description="Disordered" evidence="8">
    <location>
        <begin position="1"/>
        <end position="22"/>
    </location>
</feature>
<dbReference type="InterPro" id="IPR002496">
    <property type="entry name" value="PRib_AMP_CycHydrolase_dom"/>
</dbReference>
<keyword evidence="3 7" id="KW-0963">Cytoplasm</keyword>
<gene>
    <name evidence="7 10" type="primary">hisI</name>
    <name evidence="10" type="ORF">ACFQS8_08385</name>
</gene>
<evidence type="ECO:0000256" key="7">
    <source>
        <dbReference type="HAMAP-Rule" id="MF_01021"/>
    </source>
</evidence>
<name>A0ABW2ILD9_9PROT</name>
<evidence type="ECO:0000313" key="11">
    <source>
        <dbReference type="Proteomes" id="UP001596492"/>
    </source>
</evidence>
<dbReference type="Gene3D" id="3.10.20.810">
    <property type="entry name" value="Phosphoribosyl-AMP cyclohydrolase"/>
    <property type="match status" value="1"/>
</dbReference>
<evidence type="ECO:0000256" key="8">
    <source>
        <dbReference type="SAM" id="MobiDB-lite"/>
    </source>
</evidence>
<evidence type="ECO:0000256" key="6">
    <source>
        <dbReference type="ARBA" id="ARBA00023102"/>
    </source>
</evidence>
<accession>A0ABW2ILD9</accession>
<reference evidence="11" key="1">
    <citation type="journal article" date="2019" name="Int. J. Syst. Evol. Microbiol.">
        <title>The Global Catalogue of Microorganisms (GCM) 10K type strain sequencing project: providing services to taxonomists for standard genome sequencing and annotation.</title>
        <authorList>
            <consortium name="The Broad Institute Genomics Platform"/>
            <consortium name="The Broad Institute Genome Sequencing Center for Infectious Disease"/>
            <person name="Wu L."/>
            <person name="Ma J."/>
        </authorList>
    </citation>
    <scope>NUCLEOTIDE SEQUENCE [LARGE SCALE GENOMIC DNA]</scope>
    <source>
        <strain evidence="11">CCUG 51308</strain>
    </source>
</reference>
<evidence type="ECO:0000256" key="1">
    <source>
        <dbReference type="ARBA" id="ARBA00000024"/>
    </source>
</evidence>
<organism evidence="10 11">
    <name type="scientific">Hirschia litorea</name>
    <dbReference type="NCBI Taxonomy" id="1199156"/>
    <lineage>
        <taxon>Bacteria</taxon>
        <taxon>Pseudomonadati</taxon>
        <taxon>Pseudomonadota</taxon>
        <taxon>Alphaproteobacteria</taxon>
        <taxon>Hyphomonadales</taxon>
        <taxon>Hyphomonadaceae</taxon>
        <taxon>Hirschia</taxon>
    </lineage>
</organism>
<evidence type="ECO:0000256" key="2">
    <source>
        <dbReference type="ARBA" id="ARBA00005169"/>
    </source>
</evidence>
<sequence length="140" mass="15559">MTDTQNTDIFASPLSGKAQDETTTLRPRFNEDGLVAAIAQDAKSGEILMLAWMNAEALKLTIEGGRAVYWSRSRQELWRKGDTSGAYQHVEAIFTDCDQDAILLKVRQTDGACHTGRVSCFYRQITDTSTLNLTSKRPKA</sequence>
<keyword evidence="7" id="KW-0862">Zinc</keyword>
<dbReference type="GO" id="GO:0004635">
    <property type="term" value="F:phosphoribosyl-AMP cyclohydrolase activity"/>
    <property type="evidence" value="ECO:0007669"/>
    <property type="project" value="UniProtKB-EC"/>
</dbReference>
<dbReference type="NCBIfam" id="NF000768">
    <property type="entry name" value="PRK00051.1"/>
    <property type="match status" value="1"/>
</dbReference>
<comment type="caution">
    <text evidence="10">The sequence shown here is derived from an EMBL/GenBank/DDBJ whole genome shotgun (WGS) entry which is preliminary data.</text>
</comment>
<keyword evidence="6 7" id="KW-0368">Histidine biosynthesis</keyword>
<evidence type="ECO:0000256" key="4">
    <source>
        <dbReference type="ARBA" id="ARBA00022605"/>
    </source>
</evidence>
<feature type="binding site" evidence="7">
    <location>
        <position position="120"/>
    </location>
    <ligand>
        <name>Zn(2+)</name>
        <dbReference type="ChEBI" id="CHEBI:29105"/>
        <note>ligand shared between dimeric partners</note>
    </ligand>
</feature>
<feature type="binding site" evidence="7">
    <location>
        <position position="97"/>
    </location>
    <ligand>
        <name>Zn(2+)</name>
        <dbReference type="ChEBI" id="CHEBI:29105"/>
        <note>ligand shared between dimeric partners</note>
    </ligand>
</feature>
<dbReference type="HAMAP" id="MF_01021">
    <property type="entry name" value="HisI"/>
    <property type="match status" value="1"/>
</dbReference>
<keyword evidence="11" id="KW-1185">Reference proteome</keyword>
<dbReference type="PANTHER" id="PTHR42945:SF1">
    <property type="entry name" value="HISTIDINE BIOSYNTHESIS BIFUNCTIONAL PROTEIN HIS7"/>
    <property type="match status" value="1"/>
</dbReference>
<keyword evidence="5 7" id="KW-0378">Hydrolase</keyword>
<feature type="domain" description="Phosphoribosyl-AMP cyclohydrolase" evidence="9">
    <location>
        <begin position="49"/>
        <end position="122"/>
    </location>
</feature>
<dbReference type="InterPro" id="IPR026660">
    <property type="entry name" value="PRA-CH"/>
</dbReference>
<comment type="subcellular location">
    <subcellularLocation>
        <location evidence="7">Cytoplasm</location>
    </subcellularLocation>
</comment>
<comment type="similarity">
    <text evidence="7">Belongs to the PRA-CH family.</text>
</comment>
<dbReference type="EC" id="3.5.4.19" evidence="7"/>
<dbReference type="InterPro" id="IPR038019">
    <property type="entry name" value="PRib_AMP_CycHydrolase_sf"/>
</dbReference>
<comment type="catalytic activity">
    <reaction evidence="1 7">
        <text>1-(5-phospho-beta-D-ribosyl)-5'-AMP + H2O = 1-(5-phospho-beta-D-ribosyl)-5-[(5-phospho-beta-D-ribosylamino)methylideneamino]imidazole-4-carboxamide</text>
        <dbReference type="Rhea" id="RHEA:20049"/>
        <dbReference type="ChEBI" id="CHEBI:15377"/>
        <dbReference type="ChEBI" id="CHEBI:58435"/>
        <dbReference type="ChEBI" id="CHEBI:59457"/>
        <dbReference type="EC" id="3.5.4.19"/>
    </reaction>
</comment>
<feature type="binding site" evidence="7">
    <location>
        <position position="98"/>
    </location>
    <ligand>
        <name>Mg(2+)</name>
        <dbReference type="ChEBI" id="CHEBI:18420"/>
    </ligand>
</feature>
<comment type="subunit">
    <text evidence="7">Homodimer.</text>
</comment>
<dbReference type="Pfam" id="PF01502">
    <property type="entry name" value="PRA-CH"/>
    <property type="match status" value="1"/>
</dbReference>